<evidence type="ECO:0000256" key="10">
    <source>
        <dbReference type="SAM" id="Coils"/>
    </source>
</evidence>
<keyword evidence="4" id="KW-1003">Cell membrane</keyword>
<dbReference type="GO" id="GO:0005802">
    <property type="term" value="C:trans-Golgi network"/>
    <property type="evidence" value="ECO:0007669"/>
    <property type="project" value="TreeGrafter"/>
</dbReference>
<evidence type="ECO:0000313" key="16">
    <source>
        <dbReference type="Proteomes" id="UP001280121"/>
    </source>
</evidence>
<evidence type="ECO:0000256" key="3">
    <source>
        <dbReference type="ARBA" id="ARBA00022448"/>
    </source>
</evidence>
<evidence type="ECO:0000259" key="14">
    <source>
        <dbReference type="PROSITE" id="PS51382"/>
    </source>
</evidence>
<dbReference type="GO" id="GO:0000822">
    <property type="term" value="F:inositol hexakisphosphate binding"/>
    <property type="evidence" value="ECO:0007669"/>
    <property type="project" value="TreeGrafter"/>
</dbReference>
<dbReference type="InterPro" id="IPR004331">
    <property type="entry name" value="SPX_dom"/>
</dbReference>
<evidence type="ECO:0000259" key="13">
    <source>
        <dbReference type="PROSITE" id="PS51380"/>
    </source>
</evidence>
<feature type="domain" description="EXS" evidence="13">
    <location>
        <begin position="616"/>
        <end position="810"/>
    </location>
</feature>
<evidence type="ECO:0000256" key="4">
    <source>
        <dbReference type="ARBA" id="ARBA00022475"/>
    </source>
</evidence>
<evidence type="ECO:0000256" key="7">
    <source>
        <dbReference type="ARBA" id="ARBA00022989"/>
    </source>
</evidence>
<feature type="transmembrane region" description="Helical" evidence="12">
    <location>
        <begin position="726"/>
        <end position="747"/>
    </location>
</feature>
<dbReference type="Pfam" id="PF03124">
    <property type="entry name" value="EXS"/>
    <property type="match status" value="1"/>
</dbReference>
<keyword evidence="16" id="KW-1185">Reference proteome</keyword>
<comment type="subcellular location">
    <subcellularLocation>
        <location evidence="1">Cell membrane</location>
        <topology evidence="1">Multi-pass membrane protein</topology>
    </subcellularLocation>
</comment>
<dbReference type="CDD" id="cd14476">
    <property type="entry name" value="SPX_PHO1_like"/>
    <property type="match status" value="1"/>
</dbReference>
<keyword evidence="10" id="KW-0175">Coiled coil</keyword>
<feature type="compositionally biased region" description="Polar residues" evidence="11">
    <location>
        <begin position="215"/>
        <end position="234"/>
    </location>
</feature>
<protein>
    <submittedName>
        <fullName evidence="15">Uncharacterized protein</fullName>
    </submittedName>
</protein>
<dbReference type="Pfam" id="PF03105">
    <property type="entry name" value="SPX"/>
    <property type="match status" value="1"/>
</dbReference>
<feature type="compositionally biased region" description="Acidic residues" evidence="11">
    <location>
        <begin position="205"/>
        <end position="214"/>
    </location>
</feature>
<evidence type="ECO:0000313" key="15">
    <source>
        <dbReference type="EMBL" id="KAK2636160.1"/>
    </source>
</evidence>
<feature type="compositionally biased region" description="Basic and acidic residues" evidence="11">
    <location>
        <begin position="190"/>
        <end position="204"/>
    </location>
</feature>
<evidence type="ECO:0000256" key="8">
    <source>
        <dbReference type="ARBA" id="ARBA00023136"/>
    </source>
</evidence>
<gene>
    <name evidence="15" type="ORF">Ddye_030952</name>
</gene>
<accession>A0AAD9TIL5</accession>
<evidence type="ECO:0000256" key="11">
    <source>
        <dbReference type="SAM" id="MobiDB-lite"/>
    </source>
</evidence>
<feature type="transmembrane region" description="Helical" evidence="12">
    <location>
        <begin position="491"/>
        <end position="512"/>
    </location>
</feature>
<dbReference type="AlphaFoldDB" id="A0AAD9TIL5"/>
<feature type="region of interest" description="Disordered" evidence="11">
    <location>
        <begin position="158"/>
        <end position="259"/>
    </location>
</feature>
<keyword evidence="6 12" id="KW-0812">Transmembrane</keyword>
<keyword evidence="7 12" id="KW-1133">Transmembrane helix</keyword>
<feature type="domain" description="SPX" evidence="14">
    <location>
        <begin position="1"/>
        <end position="357"/>
    </location>
</feature>
<keyword evidence="8 12" id="KW-0472">Membrane</keyword>
<dbReference type="EMBL" id="JANJYI010000009">
    <property type="protein sequence ID" value="KAK2636160.1"/>
    <property type="molecule type" value="Genomic_DNA"/>
</dbReference>
<dbReference type="PROSITE" id="PS51382">
    <property type="entry name" value="SPX"/>
    <property type="match status" value="1"/>
</dbReference>
<dbReference type="GO" id="GO:0006817">
    <property type="term" value="P:phosphate ion transport"/>
    <property type="evidence" value="ECO:0007669"/>
    <property type="project" value="UniProtKB-KW"/>
</dbReference>
<dbReference type="GO" id="GO:0016036">
    <property type="term" value="P:cellular response to phosphate starvation"/>
    <property type="evidence" value="ECO:0007669"/>
    <property type="project" value="TreeGrafter"/>
</dbReference>
<keyword evidence="3" id="KW-0813">Transport</keyword>
<organism evidence="15 16">
    <name type="scientific">Dipteronia dyeriana</name>
    <dbReference type="NCBI Taxonomy" id="168575"/>
    <lineage>
        <taxon>Eukaryota</taxon>
        <taxon>Viridiplantae</taxon>
        <taxon>Streptophyta</taxon>
        <taxon>Embryophyta</taxon>
        <taxon>Tracheophyta</taxon>
        <taxon>Spermatophyta</taxon>
        <taxon>Magnoliopsida</taxon>
        <taxon>eudicotyledons</taxon>
        <taxon>Gunneridae</taxon>
        <taxon>Pentapetalae</taxon>
        <taxon>rosids</taxon>
        <taxon>malvids</taxon>
        <taxon>Sapindales</taxon>
        <taxon>Sapindaceae</taxon>
        <taxon>Hippocastanoideae</taxon>
        <taxon>Acereae</taxon>
        <taxon>Dipteronia</taxon>
    </lineage>
</organism>
<reference evidence="15" key="1">
    <citation type="journal article" date="2023" name="Plant J.">
        <title>Genome sequences and population genomics provide insights into the demographic history, inbreeding, and mutation load of two 'living fossil' tree species of Dipteronia.</title>
        <authorList>
            <person name="Feng Y."/>
            <person name="Comes H.P."/>
            <person name="Chen J."/>
            <person name="Zhu S."/>
            <person name="Lu R."/>
            <person name="Zhang X."/>
            <person name="Li P."/>
            <person name="Qiu J."/>
            <person name="Olsen K.M."/>
            <person name="Qiu Y."/>
        </authorList>
    </citation>
    <scope>NUCLEOTIDE SEQUENCE</scope>
    <source>
        <strain evidence="15">KIB01</strain>
    </source>
</reference>
<dbReference type="InterPro" id="IPR034092">
    <property type="entry name" value="PHO1_SPX"/>
</dbReference>
<feature type="transmembrane region" description="Helical" evidence="12">
    <location>
        <begin position="680"/>
        <end position="698"/>
    </location>
</feature>
<evidence type="ECO:0000256" key="6">
    <source>
        <dbReference type="ARBA" id="ARBA00022692"/>
    </source>
</evidence>
<proteinExistence type="inferred from homology"/>
<dbReference type="PROSITE" id="PS51380">
    <property type="entry name" value="EXS"/>
    <property type="match status" value="1"/>
</dbReference>
<feature type="transmembrane region" description="Helical" evidence="12">
    <location>
        <begin position="532"/>
        <end position="553"/>
    </location>
</feature>
<evidence type="ECO:0000256" key="1">
    <source>
        <dbReference type="ARBA" id="ARBA00004651"/>
    </source>
</evidence>
<sequence>MKFGKEFKKRKVPEWTDAYVDYNGLKRILREILLYKLSKQPPTPLRDLHQKLKLHRSFGGLHALSRNPIGKGDIEDQVIHVKRLPRDGSGHFYKTDFLRQSEEGGEIEISFFRKLDQELNKVNTFYKDKVEAVMSEAAELNKQMDALIALRIKVERKNPSGDNLTAMPLRSDTRSTTRTPVNFAGTGHMAEPKVEMSDRTRQEESIDSWSDDAASETSDLTLGVDMSNNYQVDESTGGPEDDPAPTTNCSSYDSEENINEGKEDSLEILEHVKINNTLESPMSTIKGAFKDSKDDELRFKKEELKKVEDQLKLVFIEFYQKLLLLKHYSSMNLAAFSKIMKKYEKITSRRASRSYIKIVDNSYLGGSDEINGLLERVEATFINHFSNSNRREGMKLLRPKSKREKHSVTFVSGFFSGCFIALLVAVVLRIEARNLMDKEEGALYMVNIFPLYSLFAYVVLHMLMYAADIYFWRRYRVNYPFIFGLKQGTELGYREVFLLGTGLAVLALISFLANLQMDMGPRAQHYKKLTQLVPLCSITIVIVIVFCPFDIIYRSCRFFFIKSVFHCVCAPLYKVTLPEFFLADNLTSQVQAIRSIDLYICYYGLGEYSQRQEKCHSHGVYNTLYSVVAIIPFWLRFLQCLRRLYEEKDAVHVYNGLKYFLIIVAVLIRTAFELKKGRTWLVLALVSSACTIAMSTYWDIVMDWGLLRRKSKNPYLRDKLVISNKSVYFVAMVLNILLRIAWMQLVLEFNLHSLNKMTITTVISCLEIIRRGIWNFFRVENEHLNNVGKYRAFKSVPLPFSYYDDDKETDKDD</sequence>
<feature type="transmembrane region" description="Helical" evidence="12">
    <location>
        <begin position="448"/>
        <end position="471"/>
    </location>
</feature>
<feature type="transmembrane region" description="Helical" evidence="12">
    <location>
        <begin position="619"/>
        <end position="638"/>
    </location>
</feature>
<comment type="caution">
    <text evidence="15">The sequence shown here is derived from an EMBL/GenBank/DDBJ whole genome shotgun (WGS) entry which is preliminary data.</text>
</comment>
<dbReference type="PANTHER" id="PTHR10783:SF104">
    <property type="entry name" value="PHOSPHATE TRANSPORTER PHO1 HOMOLOG 10"/>
    <property type="match status" value="1"/>
</dbReference>
<feature type="transmembrane region" description="Helical" evidence="12">
    <location>
        <begin position="650"/>
        <end position="668"/>
    </location>
</feature>
<name>A0AAD9TIL5_9ROSI</name>
<comment type="function">
    <text evidence="9">May transport inorganic phosphate (Pi).</text>
</comment>
<comment type="similarity">
    <text evidence="2">Belongs to the SYG1 (TC 2.A.94) family.</text>
</comment>
<dbReference type="PANTHER" id="PTHR10783">
    <property type="entry name" value="XENOTROPIC AND POLYTROPIC RETROVIRUS RECEPTOR 1-RELATED"/>
    <property type="match status" value="1"/>
</dbReference>
<dbReference type="Proteomes" id="UP001280121">
    <property type="component" value="Unassembled WGS sequence"/>
</dbReference>
<evidence type="ECO:0000256" key="5">
    <source>
        <dbReference type="ARBA" id="ARBA00022592"/>
    </source>
</evidence>
<evidence type="ECO:0000256" key="2">
    <source>
        <dbReference type="ARBA" id="ARBA00009665"/>
    </source>
</evidence>
<evidence type="ECO:0000256" key="12">
    <source>
        <dbReference type="SAM" id="Phobius"/>
    </source>
</evidence>
<keyword evidence="5" id="KW-0592">Phosphate transport</keyword>
<feature type="coiled-coil region" evidence="10">
    <location>
        <begin position="123"/>
        <end position="157"/>
    </location>
</feature>
<dbReference type="InterPro" id="IPR004342">
    <property type="entry name" value="EXS_C"/>
</dbReference>
<dbReference type="GO" id="GO:0005886">
    <property type="term" value="C:plasma membrane"/>
    <property type="evidence" value="ECO:0007669"/>
    <property type="project" value="UniProtKB-SubCell"/>
</dbReference>
<feature type="transmembrane region" description="Helical" evidence="12">
    <location>
        <begin position="408"/>
        <end position="428"/>
    </location>
</feature>
<evidence type="ECO:0000256" key="9">
    <source>
        <dbReference type="ARBA" id="ARBA00043939"/>
    </source>
</evidence>